<sequence length="389" mass="43779">MSNDYRGISNMEIQKRLTDSSTNFSMQYRTDKGNSDFRSGNPISFSLSGINTAIGIEVISGYLQRVRRTDRKASRVFTLSGRDKGFFLVKQPFNWNPTLGTGNYYDMQTLLLNILNQTGINLGRELTPGSNPSFTTQGDATDSWYGEFSTKKAALDSLFEKYRISKGLNKVRWFVDMGGNLNWFEIGKNNIGNIQYITEDTPYVTEIETEDNAENIINDLTGFGCNDETVFAHRRIEESVSQYGLQIGDPITDSTVVSSATMERLVLEELNQKAWPLYTAKVTFSKFYDVEPGMQVKFPEDDMYSDLIFTIVDKAIKGKQADYTTTFNAVTSDTSMSIINEVDALQAMITKAIQATKARRAVVVETDPETGYMLVRPFGSNNLIFARSR</sequence>
<dbReference type="Proteomes" id="UP000075398">
    <property type="component" value="Unassembled WGS sequence"/>
</dbReference>
<accession>A0A150J2G7</accession>
<organism evidence="1 2">
    <name type="scientific">Candidatus Methanofastidiosum methylothiophilum</name>
    <dbReference type="NCBI Taxonomy" id="1705564"/>
    <lineage>
        <taxon>Archaea</taxon>
        <taxon>Methanobacteriati</taxon>
        <taxon>Methanobacteriota</taxon>
        <taxon>Stenosarchaea group</taxon>
        <taxon>Candidatus Methanofastidiosia</taxon>
        <taxon>Candidatus Methanofastidiosales</taxon>
        <taxon>Candidatus Methanofastidiosaceae</taxon>
        <taxon>Candidatus Methanofastidiosum</taxon>
    </lineage>
</organism>
<name>A0A150J2G7_9EURY</name>
<reference evidence="1 2" key="1">
    <citation type="journal article" date="2016" name="ISME J.">
        <title>Chasing the elusive Euryarchaeota class WSA2: genomes reveal a uniquely fastidious methyl-reducing methanogen.</title>
        <authorList>
            <person name="Nobu M.K."/>
            <person name="Narihiro T."/>
            <person name="Kuroda K."/>
            <person name="Mei R."/>
            <person name="Liu W.T."/>
        </authorList>
    </citation>
    <scope>NUCLEOTIDE SEQUENCE [LARGE SCALE GENOMIC DNA]</scope>
    <source>
        <strain evidence="1">U1lsi0528_Bin055</strain>
    </source>
</reference>
<evidence type="ECO:0000313" key="2">
    <source>
        <dbReference type="Proteomes" id="UP000075398"/>
    </source>
</evidence>
<gene>
    <name evidence="1" type="ORF">AMQ22_01340</name>
</gene>
<comment type="caution">
    <text evidence="1">The sequence shown here is derived from an EMBL/GenBank/DDBJ whole genome shotgun (WGS) entry which is preliminary data.</text>
</comment>
<protein>
    <submittedName>
        <fullName evidence="1">Uncharacterized protein</fullName>
    </submittedName>
</protein>
<proteinExistence type="predicted"/>
<dbReference type="AlphaFoldDB" id="A0A150J2G7"/>
<dbReference type="EMBL" id="LNGC01000061">
    <property type="protein sequence ID" value="KYC51338.1"/>
    <property type="molecule type" value="Genomic_DNA"/>
</dbReference>
<evidence type="ECO:0000313" key="1">
    <source>
        <dbReference type="EMBL" id="KYC51338.1"/>
    </source>
</evidence>